<dbReference type="InterPro" id="IPR028978">
    <property type="entry name" value="Chorismate_lyase_/UTRA_dom_sf"/>
</dbReference>
<accession>A0A0R3MA40</accession>
<keyword evidence="1" id="KW-0805">Transcription regulation</keyword>
<dbReference type="InterPro" id="IPR036388">
    <property type="entry name" value="WH-like_DNA-bd_sf"/>
</dbReference>
<keyword evidence="7" id="KW-1185">Reference proteome</keyword>
<evidence type="ECO:0000256" key="3">
    <source>
        <dbReference type="ARBA" id="ARBA00023163"/>
    </source>
</evidence>
<gene>
    <name evidence="6" type="ORF">CQ13_12800</name>
</gene>
<dbReference type="PROSITE" id="PS50949">
    <property type="entry name" value="HTH_GNTR"/>
    <property type="match status" value="1"/>
</dbReference>
<dbReference type="GO" id="GO:0003677">
    <property type="term" value="F:DNA binding"/>
    <property type="evidence" value="ECO:0007669"/>
    <property type="project" value="UniProtKB-UniRule"/>
</dbReference>
<reference evidence="6 7" key="1">
    <citation type="submission" date="2014-03" db="EMBL/GenBank/DDBJ databases">
        <title>Bradyrhizobium valentinum sp. nov., isolated from effective nodules of Lupinus mariae-josephae, a lupine endemic of basic-lime soils in Eastern Spain.</title>
        <authorList>
            <person name="Duran D."/>
            <person name="Rey L."/>
            <person name="Navarro A."/>
            <person name="Busquets A."/>
            <person name="Imperial J."/>
            <person name="Ruiz-Argueso T."/>
        </authorList>
    </citation>
    <scope>NUCLEOTIDE SEQUENCE [LARGE SCALE GENOMIC DNA]</scope>
    <source>
        <strain evidence="6 7">Ro19</strain>
    </source>
</reference>
<dbReference type="Proteomes" id="UP000052023">
    <property type="component" value="Unassembled WGS sequence"/>
</dbReference>
<dbReference type="Gene3D" id="3.40.1410.10">
    <property type="entry name" value="Chorismate lyase-like"/>
    <property type="match status" value="1"/>
</dbReference>
<name>A0A0R3MA40_9BRAD</name>
<dbReference type="CDD" id="cd07377">
    <property type="entry name" value="WHTH_GntR"/>
    <property type="match status" value="1"/>
</dbReference>
<comment type="caution">
    <text evidence="6">The sequence shown here is derived from an EMBL/GenBank/DDBJ whole genome shotgun (WGS) entry which is preliminary data.</text>
</comment>
<dbReference type="GO" id="GO:0006547">
    <property type="term" value="P:L-histidine metabolic process"/>
    <property type="evidence" value="ECO:0007669"/>
    <property type="project" value="UniProtKB-UniRule"/>
</dbReference>
<evidence type="ECO:0000259" key="5">
    <source>
        <dbReference type="PROSITE" id="PS50949"/>
    </source>
</evidence>
<dbReference type="SUPFAM" id="SSF46785">
    <property type="entry name" value="Winged helix' DNA-binding domain"/>
    <property type="match status" value="1"/>
</dbReference>
<keyword evidence="3" id="KW-0804">Transcription</keyword>
<dbReference type="InterPro" id="IPR036390">
    <property type="entry name" value="WH_DNA-bd_sf"/>
</dbReference>
<dbReference type="AlphaFoldDB" id="A0A0R3MA40"/>
<evidence type="ECO:0000256" key="2">
    <source>
        <dbReference type="ARBA" id="ARBA00023125"/>
    </source>
</evidence>
<dbReference type="PANTHER" id="PTHR44846">
    <property type="entry name" value="MANNOSYL-D-GLYCERATE TRANSPORT/METABOLISM SYSTEM REPRESSOR MNGR-RELATED"/>
    <property type="match status" value="1"/>
</dbReference>
<dbReference type="PRINTS" id="PR00035">
    <property type="entry name" value="HTHGNTR"/>
</dbReference>
<dbReference type="InterPro" id="IPR011663">
    <property type="entry name" value="UTRA"/>
</dbReference>
<organism evidence="6 7">
    <name type="scientific">Bradyrhizobium retamae</name>
    <dbReference type="NCBI Taxonomy" id="1300035"/>
    <lineage>
        <taxon>Bacteria</taxon>
        <taxon>Pseudomonadati</taxon>
        <taxon>Pseudomonadota</taxon>
        <taxon>Alphaproteobacteria</taxon>
        <taxon>Hyphomicrobiales</taxon>
        <taxon>Nitrobacteraceae</taxon>
        <taxon>Bradyrhizobium</taxon>
    </lineage>
</organism>
<protein>
    <recommendedName>
        <fullName evidence="4">Histidine utilization repressor</fullName>
    </recommendedName>
</protein>
<dbReference type="SMART" id="SM00866">
    <property type="entry name" value="UTRA"/>
    <property type="match status" value="1"/>
</dbReference>
<dbReference type="SMART" id="SM00345">
    <property type="entry name" value="HTH_GNTR"/>
    <property type="match status" value="1"/>
</dbReference>
<dbReference type="EMBL" id="LLYA01000214">
    <property type="protein sequence ID" value="KRR17060.1"/>
    <property type="molecule type" value="Genomic_DNA"/>
</dbReference>
<dbReference type="Pfam" id="PF07702">
    <property type="entry name" value="UTRA"/>
    <property type="match status" value="1"/>
</dbReference>
<dbReference type="Pfam" id="PF00392">
    <property type="entry name" value="GntR"/>
    <property type="match status" value="1"/>
</dbReference>
<evidence type="ECO:0000256" key="1">
    <source>
        <dbReference type="ARBA" id="ARBA00023015"/>
    </source>
</evidence>
<keyword evidence="2" id="KW-0238">DNA-binding</keyword>
<dbReference type="SUPFAM" id="SSF64288">
    <property type="entry name" value="Chorismate lyase-like"/>
    <property type="match status" value="1"/>
</dbReference>
<dbReference type="RefSeq" id="WP_057847800.1">
    <property type="nucleotide sequence ID" value="NZ_LLYA01000214.1"/>
</dbReference>
<evidence type="ECO:0000256" key="4">
    <source>
        <dbReference type="NCBIfam" id="TIGR02018"/>
    </source>
</evidence>
<evidence type="ECO:0000313" key="7">
    <source>
        <dbReference type="Proteomes" id="UP000052023"/>
    </source>
</evidence>
<dbReference type="GO" id="GO:0003700">
    <property type="term" value="F:DNA-binding transcription factor activity"/>
    <property type="evidence" value="ECO:0007669"/>
    <property type="project" value="UniProtKB-UniRule"/>
</dbReference>
<dbReference type="FunFam" id="1.10.10.10:FF:000079">
    <property type="entry name" value="GntR family transcriptional regulator"/>
    <property type="match status" value="1"/>
</dbReference>
<proteinExistence type="predicted"/>
<dbReference type="GO" id="GO:0045892">
    <property type="term" value="P:negative regulation of DNA-templated transcription"/>
    <property type="evidence" value="ECO:0007669"/>
    <property type="project" value="UniProtKB-UniRule"/>
</dbReference>
<dbReference type="PANTHER" id="PTHR44846:SF16">
    <property type="entry name" value="TRANSCRIPTIONAL REGULATOR PHNF-RELATED"/>
    <property type="match status" value="1"/>
</dbReference>
<dbReference type="OrthoDB" id="9808698at2"/>
<dbReference type="InterPro" id="IPR050679">
    <property type="entry name" value="Bact_HTH_transcr_reg"/>
</dbReference>
<dbReference type="InterPro" id="IPR000524">
    <property type="entry name" value="Tscrpt_reg_HTH_GntR"/>
</dbReference>
<evidence type="ECO:0000313" key="6">
    <source>
        <dbReference type="EMBL" id="KRR17060.1"/>
    </source>
</evidence>
<feature type="domain" description="HTH gntR-type" evidence="5">
    <location>
        <begin position="16"/>
        <end position="84"/>
    </location>
</feature>
<sequence length="250" mass="27436">MSLATDRGKLQSADKPTLYKQIRIDIERRILTGEWPPGHRIPFEHELMSRYGCSRMTVSKALSELAQADLIERRRKAGSFVRRPTFLSAVLKIADIRAEINALGRSYGYELIQCSRRTANATDRARLGAGKTGKVIAIACRHSADGVPFAIEDRLIDLDAVPEAAAADFAAEPPGSWLLHHVPWTEAEHSISAIVADEQAAAALDIAIGAPCLVIDRHTWRSARPLTAVRLLYPGESHKLIARFKGGLEG</sequence>
<dbReference type="NCBIfam" id="TIGR02018">
    <property type="entry name" value="his_ut_repres"/>
    <property type="match status" value="1"/>
</dbReference>
<dbReference type="Gene3D" id="1.10.10.10">
    <property type="entry name" value="Winged helix-like DNA-binding domain superfamily/Winged helix DNA-binding domain"/>
    <property type="match status" value="1"/>
</dbReference>
<dbReference type="InterPro" id="IPR010248">
    <property type="entry name" value="His_ut_repres"/>
</dbReference>